<dbReference type="Pfam" id="PF05380">
    <property type="entry name" value="Peptidase_A17"/>
    <property type="match status" value="1"/>
</dbReference>
<dbReference type="InterPro" id="IPR043502">
    <property type="entry name" value="DNA/RNA_pol_sf"/>
</dbReference>
<sequence>MNHKKYECHSQYKCVCGARHNKLICESGDSTKSVSTECAKENGKVNKTFESPHDQDSTSQSNASVLSNYGKRKNILFSTAEIYLHTANNQRIKIRAILDSASNVCVLTKKISNSLGLKKQKIETPVSGLNGLWQNIEWKVKTFIFNEDRSFNEQVEFLIVDEITELNPSQTLDITNVEIPQFLNLADKSFYEANEINALISADIFFKVLKHNTYKVNEEFFFKESQFGWIARGKLQEKEVSKQNQCFLARNDTLQDTLKHFFDLECLGIRDDPISNEKDQAIEIFNETVEFKNDRYVVHLPFRKSYDEFSDNYSLAKQRFQNLWRKISHDPELHQQYHEIIRDYVEQDIIEEVKDDIKKTNQTDLCIIYLTWPLNKTAVCSDIKQAFLLICLAEEHKDAVRFLWSNEEPCVHKKPKLHVYRFNRVNFGVSSSPFLLAATIRHHIEKYINDYPDTVQLLDKCFYVDDLISGGKDFKEALQLSRSAKNIMEDAGIDLRKWISNDANLMEQWKKEKIDVYPIDKTVSLGVNTTKVLGISWETHEDYLKMDTRSLLEFVSIDKNTKRFILQAVGRIFDPLGLITLFTIRMKCLIQDLWSEKIPWDDPLPPHIEREWKRWCEDLPHSENIKIPRLDLDSTLDEDIIELHSFFDASKKAYGAAISLKSRTRKGISVKLVTSKSRVAPLNGVTLHRLELLRALIAARLTSKVGKIVNSKRSCVQCHWTDSKIVIFWIKGSKTRWKQFVANRVNEITSLTDQNSWYHCAGKENPADLLCRGMSADCLVTSNTRWWTGAEFLSDKEFPENFQSVDSDLDYLTENERVFISNCRNKVKRPEPLTVEEIRNAENKLIQHAQISLFDKKALPSNISNLFPFVDEEGIVRVGGRLENASVPYPHKHPAILPKGSKLINNVTSVKFLHVDIARSGGMLAHACYLQSGMECRACAQPSALSKVKSSVDEFGARGSGWIIDFIEHLELKVATYTPVTGSSYIPTPDKTKYTSSIVNVKNNDNKCLMWSILAVLHPAKTNPHFVSKYAEFASELKFEPDMTFPFTLNKVTKFETLNDISINIFDYEKIVFPLYITEKNMLPT</sequence>
<evidence type="ECO:0000313" key="2">
    <source>
        <dbReference type="Proteomes" id="UP000499080"/>
    </source>
</evidence>
<organism evidence="1 2">
    <name type="scientific">Araneus ventricosus</name>
    <name type="common">Orbweaver spider</name>
    <name type="synonym">Epeira ventricosa</name>
    <dbReference type="NCBI Taxonomy" id="182803"/>
    <lineage>
        <taxon>Eukaryota</taxon>
        <taxon>Metazoa</taxon>
        <taxon>Ecdysozoa</taxon>
        <taxon>Arthropoda</taxon>
        <taxon>Chelicerata</taxon>
        <taxon>Arachnida</taxon>
        <taxon>Araneae</taxon>
        <taxon>Araneomorphae</taxon>
        <taxon>Entelegynae</taxon>
        <taxon>Araneoidea</taxon>
        <taxon>Araneidae</taxon>
        <taxon>Araneus</taxon>
    </lineage>
</organism>
<evidence type="ECO:0000313" key="1">
    <source>
        <dbReference type="EMBL" id="GBN67356.1"/>
    </source>
</evidence>
<dbReference type="Proteomes" id="UP000499080">
    <property type="component" value="Unassembled WGS sequence"/>
</dbReference>
<accession>A0A4Y2QVU2</accession>
<dbReference type="InterPro" id="IPR008042">
    <property type="entry name" value="Retrotrans_Pao"/>
</dbReference>
<dbReference type="Gene3D" id="3.30.70.270">
    <property type="match status" value="1"/>
</dbReference>
<gene>
    <name evidence="1" type="ORF">AVEN_70793_1</name>
</gene>
<name>A0A4Y2QVU2_ARAVE</name>
<comment type="caution">
    <text evidence="1">The sequence shown here is derived from an EMBL/GenBank/DDBJ whole genome shotgun (WGS) entry which is preliminary data.</text>
</comment>
<keyword evidence="2" id="KW-1185">Reference proteome</keyword>
<reference evidence="1 2" key="1">
    <citation type="journal article" date="2019" name="Sci. Rep.">
        <title>Orb-weaving spider Araneus ventricosus genome elucidates the spidroin gene catalogue.</title>
        <authorList>
            <person name="Kono N."/>
            <person name="Nakamura H."/>
            <person name="Ohtoshi R."/>
            <person name="Moran D.A.P."/>
            <person name="Shinohara A."/>
            <person name="Yoshida Y."/>
            <person name="Fujiwara M."/>
            <person name="Mori M."/>
            <person name="Tomita M."/>
            <person name="Arakawa K."/>
        </authorList>
    </citation>
    <scope>NUCLEOTIDE SEQUENCE [LARGE SCALE GENOMIC DNA]</scope>
</reference>
<protein>
    <submittedName>
        <fullName evidence="1">Uncharacterized protein</fullName>
    </submittedName>
</protein>
<dbReference type="SUPFAM" id="SSF56672">
    <property type="entry name" value="DNA/RNA polymerases"/>
    <property type="match status" value="1"/>
</dbReference>
<dbReference type="EMBL" id="BGPR01014942">
    <property type="protein sequence ID" value="GBN67356.1"/>
    <property type="molecule type" value="Genomic_DNA"/>
</dbReference>
<dbReference type="InterPro" id="IPR043128">
    <property type="entry name" value="Rev_trsase/Diguanyl_cyclase"/>
</dbReference>
<dbReference type="OrthoDB" id="8046937at2759"/>
<dbReference type="AlphaFoldDB" id="A0A4Y2QVU2"/>
<dbReference type="Gene3D" id="3.10.10.10">
    <property type="entry name" value="HIV Type 1 Reverse Transcriptase, subunit A, domain 1"/>
    <property type="match status" value="1"/>
</dbReference>
<proteinExistence type="predicted"/>
<dbReference type="GO" id="GO:0071897">
    <property type="term" value="P:DNA biosynthetic process"/>
    <property type="evidence" value="ECO:0007669"/>
    <property type="project" value="UniProtKB-ARBA"/>
</dbReference>
<dbReference type="PANTHER" id="PTHR47331">
    <property type="entry name" value="PHD-TYPE DOMAIN-CONTAINING PROTEIN"/>
    <property type="match status" value="1"/>
</dbReference>